<gene>
    <name evidence="5" type="ORF">SAMN05660359_02130</name>
</gene>
<sequence>MPRTHDVLIGVNYYAPYVSGLTNVARDVAVGLVRRGMRVKVVTSRHDPALPAAEVVDGVEVERTPVVARLGKGVISPAFVPRLVAASRTAGVTNLHLPMLEAGLVAARCHSPLVPTYHCDVSLPSGLVNAVQRTGIDVSSRRALGRADAVVVTSDDYARHSRLWPAMAGRTVVIPPPCHQRPAGSPRFRDGGGLHVGFLGRIVEEKGLQYLVRGFQEFAGPDDRLLIGGDFANVAGGSVVGEIRGLVDADPRMRLLGFLPDEDIADLYASLDVFALPSINAFEAFGIVQVEAMMAGVPALASDLPGVRTPVQETGFGVVVARKDAGAIAEGLRRLAAEPPDRATGAARARERYGLETVLDAYERLVTDTAR</sequence>
<feature type="domain" description="Glycosyltransferase subfamily 4-like N-terminal" evidence="4">
    <location>
        <begin position="20"/>
        <end position="176"/>
    </location>
</feature>
<protein>
    <submittedName>
        <fullName evidence="5">Glycosyltransferase involved in cell wall bisynthesis</fullName>
    </submittedName>
</protein>
<evidence type="ECO:0000256" key="1">
    <source>
        <dbReference type="ARBA" id="ARBA00022676"/>
    </source>
</evidence>
<evidence type="ECO:0000259" key="3">
    <source>
        <dbReference type="Pfam" id="PF00534"/>
    </source>
</evidence>
<accession>A0A1I5FDY6</accession>
<dbReference type="CDD" id="cd03801">
    <property type="entry name" value="GT4_PimA-like"/>
    <property type="match status" value="1"/>
</dbReference>
<dbReference type="OrthoDB" id="9802525at2"/>
<dbReference type="GO" id="GO:0016757">
    <property type="term" value="F:glycosyltransferase activity"/>
    <property type="evidence" value="ECO:0007669"/>
    <property type="project" value="UniProtKB-KW"/>
</dbReference>
<evidence type="ECO:0000256" key="2">
    <source>
        <dbReference type="ARBA" id="ARBA00022679"/>
    </source>
</evidence>
<feature type="domain" description="Glycosyl transferase family 1" evidence="3">
    <location>
        <begin position="196"/>
        <end position="351"/>
    </location>
</feature>
<dbReference type="InterPro" id="IPR001296">
    <property type="entry name" value="Glyco_trans_1"/>
</dbReference>
<dbReference type="PANTHER" id="PTHR45947">
    <property type="entry name" value="SULFOQUINOVOSYL TRANSFERASE SQD2"/>
    <property type="match status" value="1"/>
</dbReference>
<dbReference type="Gene3D" id="3.40.50.2000">
    <property type="entry name" value="Glycogen Phosphorylase B"/>
    <property type="match status" value="2"/>
</dbReference>
<keyword evidence="1" id="KW-0328">Glycosyltransferase</keyword>
<evidence type="ECO:0000313" key="5">
    <source>
        <dbReference type="EMBL" id="SFO21957.1"/>
    </source>
</evidence>
<dbReference type="Pfam" id="PF00534">
    <property type="entry name" value="Glycos_transf_1"/>
    <property type="match status" value="1"/>
</dbReference>
<dbReference type="InterPro" id="IPR028098">
    <property type="entry name" value="Glyco_trans_4-like_N"/>
</dbReference>
<dbReference type="Proteomes" id="UP000183642">
    <property type="component" value="Unassembled WGS sequence"/>
</dbReference>
<reference evidence="6" key="1">
    <citation type="submission" date="2016-10" db="EMBL/GenBank/DDBJ databases">
        <authorList>
            <person name="Varghese N."/>
            <person name="Submissions S."/>
        </authorList>
    </citation>
    <scope>NUCLEOTIDE SEQUENCE [LARGE SCALE GENOMIC DNA]</scope>
    <source>
        <strain evidence="6">DSM 43161</strain>
    </source>
</reference>
<keyword evidence="2 5" id="KW-0808">Transferase</keyword>
<keyword evidence="6" id="KW-1185">Reference proteome</keyword>
<dbReference type="PANTHER" id="PTHR45947:SF3">
    <property type="entry name" value="SULFOQUINOVOSYL TRANSFERASE SQD2"/>
    <property type="match status" value="1"/>
</dbReference>
<organism evidence="5 6">
    <name type="scientific">Geodermatophilus obscurus</name>
    <dbReference type="NCBI Taxonomy" id="1861"/>
    <lineage>
        <taxon>Bacteria</taxon>
        <taxon>Bacillati</taxon>
        <taxon>Actinomycetota</taxon>
        <taxon>Actinomycetes</taxon>
        <taxon>Geodermatophilales</taxon>
        <taxon>Geodermatophilaceae</taxon>
        <taxon>Geodermatophilus</taxon>
    </lineage>
</organism>
<name>A0A1I5FDY6_9ACTN</name>
<dbReference type="GO" id="GO:1901137">
    <property type="term" value="P:carbohydrate derivative biosynthetic process"/>
    <property type="evidence" value="ECO:0007669"/>
    <property type="project" value="UniProtKB-ARBA"/>
</dbReference>
<evidence type="ECO:0000313" key="6">
    <source>
        <dbReference type="Proteomes" id="UP000183642"/>
    </source>
</evidence>
<dbReference type="AlphaFoldDB" id="A0A1I5FDY6"/>
<dbReference type="InterPro" id="IPR050194">
    <property type="entry name" value="Glycosyltransferase_grp1"/>
</dbReference>
<dbReference type="EMBL" id="FOWE01000004">
    <property type="protein sequence ID" value="SFO21957.1"/>
    <property type="molecule type" value="Genomic_DNA"/>
</dbReference>
<dbReference type="RefSeq" id="WP_075013455.1">
    <property type="nucleotide sequence ID" value="NZ_FOWE01000004.1"/>
</dbReference>
<dbReference type="SUPFAM" id="SSF53756">
    <property type="entry name" value="UDP-Glycosyltransferase/glycogen phosphorylase"/>
    <property type="match status" value="1"/>
</dbReference>
<dbReference type="Pfam" id="PF13579">
    <property type="entry name" value="Glyco_trans_4_4"/>
    <property type="match status" value="1"/>
</dbReference>
<evidence type="ECO:0000259" key="4">
    <source>
        <dbReference type="Pfam" id="PF13579"/>
    </source>
</evidence>
<proteinExistence type="predicted"/>